<comment type="similarity">
    <text evidence="7">Belongs to the binding-protein-dependent transport system permease family.</text>
</comment>
<feature type="transmembrane region" description="Helical" evidence="7">
    <location>
        <begin position="241"/>
        <end position="261"/>
    </location>
</feature>
<dbReference type="RefSeq" id="WP_060625397.1">
    <property type="nucleotide sequence ID" value="NZ_LCZJ02000033.1"/>
</dbReference>
<dbReference type="Gene3D" id="1.10.3720.10">
    <property type="entry name" value="MetI-like"/>
    <property type="match status" value="1"/>
</dbReference>
<feature type="domain" description="ABC transmembrane type-1" evidence="8">
    <location>
        <begin position="69"/>
        <end position="262"/>
    </location>
</feature>
<dbReference type="Proteomes" id="UP000054709">
    <property type="component" value="Unassembled WGS sequence"/>
</dbReference>
<dbReference type="InterPro" id="IPR035906">
    <property type="entry name" value="MetI-like_sf"/>
</dbReference>
<keyword evidence="10" id="KW-1185">Reference proteome</keyword>
<evidence type="ECO:0000256" key="2">
    <source>
        <dbReference type="ARBA" id="ARBA00022448"/>
    </source>
</evidence>
<protein>
    <recommendedName>
        <fullName evidence="8">ABC transmembrane type-1 domain-containing protein</fullName>
    </recommendedName>
</protein>
<evidence type="ECO:0000256" key="3">
    <source>
        <dbReference type="ARBA" id="ARBA00022475"/>
    </source>
</evidence>
<comment type="subcellular location">
    <subcellularLocation>
        <location evidence="1 7">Cell membrane</location>
        <topology evidence="1 7">Multi-pass membrane protein</topology>
    </subcellularLocation>
</comment>
<reference evidence="9 10" key="1">
    <citation type="journal article" date="2015" name="Int. Biodeterior. Biodegradation">
        <title>Physiological and genetic screening methods for the isolation of methyl tert-butyl ether-degrading bacteria for bioremediation purposes.</title>
        <authorList>
            <person name="Guisado I.M."/>
            <person name="Purswani J."/>
            <person name="Gonzalez Lopez J."/>
            <person name="Pozo C."/>
        </authorList>
    </citation>
    <scope>NUCLEOTIDE SEQUENCE [LARGE SCALE GENOMIC DNA]</scope>
    <source>
        <strain evidence="9 10">SH7</strain>
    </source>
</reference>
<gene>
    <name evidence="9" type="ORF">UQ64_23880</name>
</gene>
<proteinExistence type="inferred from homology"/>
<evidence type="ECO:0000259" key="8">
    <source>
        <dbReference type="PROSITE" id="PS50928"/>
    </source>
</evidence>
<evidence type="ECO:0000313" key="10">
    <source>
        <dbReference type="Proteomes" id="UP000054709"/>
    </source>
</evidence>
<organism evidence="9 10">
    <name type="scientific">Paenibacillus etheri</name>
    <dbReference type="NCBI Taxonomy" id="1306852"/>
    <lineage>
        <taxon>Bacteria</taxon>
        <taxon>Bacillati</taxon>
        <taxon>Bacillota</taxon>
        <taxon>Bacilli</taxon>
        <taxon>Bacillales</taxon>
        <taxon>Paenibacillaceae</taxon>
        <taxon>Paenibacillus</taxon>
    </lineage>
</organism>
<name>A0A0W1ATV4_9BACL</name>
<sequence length="277" mass="30568">MRRKKGFSILLQIVCWAFSLIVLVPFVLILLNSLKPSAEAAFFSMSLPSEFKWDNYVNAFVKGHVLRGYYNSLVMSSASAIIGVVFAALASFIIVRSTNFTNKVLYGYFFFGVVATGNMVTTTMIMSKLHLMNSITGAILLLATQGISFAMLLFTGFIKGIPRELDEAAVMDGAKAETLFFRIIFPLLKPVTVTGIMLNFLGAWNGFETQLYILTDSKKWGAILSMYGVYGEFSSPWSKDWGLISAYIVLTIIPVLIVYLIGQKYIIEGMTAGAVKG</sequence>
<evidence type="ECO:0000256" key="6">
    <source>
        <dbReference type="ARBA" id="ARBA00023136"/>
    </source>
</evidence>
<dbReference type="OrthoDB" id="153186at2"/>
<keyword evidence="4 7" id="KW-0812">Transmembrane</keyword>
<keyword evidence="6 7" id="KW-0472">Membrane</keyword>
<dbReference type="PROSITE" id="PS50928">
    <property type="entry name" value="ABC_TM1"/>
    <property type="match status" value="1"/>
</dbReference>
<evidence type="ECO:0000256" key="5">
    <source>
        <dbReference type="ARBA" id="ARBA00022989"/>
    </source>
</evidence>
<dbReference type="EMBL" id="LCZJ02000033">
    <property type="protein sequence ID" value="KTD84690.1"/>
    <property type="molecule type" value="Genomic_DNA"/>
</dbReference>
<dbReference type="SUPFAM" id="SSF161098">
    <property type="entry name" value="MetI-like"/>
    <property type="match status" value="1"/>
</dbReference>
<keyword evidence="3" id="KW-1003">Cell membrane</keyword>
<evidence type="ECO:0000313" key="9">
    <source>
        <dbReference type="EMBL" id="KTD84690.1"/>
    </source>
</evidence>
<keyword evidence="2 7" id="KW-0813">Transport</keyword>
<evidence type="ECO:0000256" key="7">
    <source>
        <dbReference type="RuleBase" id="RU363032"/>
    </source>
</evidence>
<accession>A0A0W1ATV4</accession>
<feature type="transmembrane region" description="Helical" evidence="7">
    <location>
        <begin position="179"/>
        <end position="201"/>
    </location>
</feature>
<feature type="transmembrane region" description="Helical" evidence="7">
    <location>
        <begin position="73"/>
        <end position="95"/>
    </location>
</feature>
<feature type="transmembrane region" description="Helical" evidence="7">
    <location>
        <begin position="107"/>
        <end position="126"/>
    </location>
</feature>
<dbReference type="PANTHER" id="PTHR43744:SF3">
    <property type="entry name" value="LACTOSE TRANSPORT SYSTEM PERMEASE PROTEIN LACG"/>
    <property type="match status" value="1"/>
</dbReference>
<dbReference type="CDD" id="cd06261">
    <property type="entry name" value="TM_PBP2"/>
    <property type="match status" value="1"/>
</dbReference>
<feature type="transmembrane region" description="Helical" evidence="7">
    <location>
        <begin position="138"/>
        <end position="158"/>
    </location>
</feature>
<dbReference type="Pfam" id="PF00528">
    <property type="entry name" value="BPD_transp_1"/>
    <property type="match status" value="1"/>
</dbReference>
<dbReference type="AlphaFoldDB" id="A0A0W1ATV4"/>
<dbReference type="InterPro" id="IPR000515">
    <property type="entry name" value="MetI-like"/>
</dbReference>
<feature type="transmembrane region" description="Helical" evidence="7">
    <location>
        <begin position="7"/>
        <end position="31"/>
    </location>
</feature>
<comment type="caution">
    <text evidence="9">The sequence shown here is derived from an EMBL/GenBank/DDBJ whole genome shotgun (WGS) entry which is preliminary data.</text>
</comment>
<dbReference type="GO" id="GO:0005886">
    <property type="term" value="C:plasma membrane"/>
    <property type="evidence" value="ECO:0007669"/>
    <property type="project" value="UniProtKB-SubCell"/>
</dbReference>
<evidence type="ECO:0000256" key="4">
    <source>
        <dbReference type="ARBA" id="ARBA00022692"/>
    </source>
</evidence>
<dbReference type="PANTHER" id="PTHR43744">
    <property type="entry name" value="ABC TRANSPORTER PERMEASE PROTEIN MG189-RELATED-RELATED"/>
    <property type="match status" value="1"/>
</dbReference>
<dbReference type="GO" id="GO:0055085">
    <property type="term" value="P:transmembrane transport"/>
    <property type="evidence" value="ECO:0007669"/>
    <property type="project" value="InterPro"/>
</dbReference>
<evidence type="ECO:0000256" key="1">
    <source>
        <dbReference type="ARBA" id="ARBA00004651"/>
    </source>
</evidence>
<keyword evidence="5 7" id="KW-1133">Transmembrane helix</keyword>